<keyword evidence="4" id="KW-1185">Reference proteome</keyword>
<organism evidence="3 4">
    <name type="scientific">Actinoplanes aureus</name>
    <dbReference type="NCBI Taxonomy" id="2792083"/>
    <lineage>
        <taxon>Bacteria</taxon>
        <taxon>Bacillati</taxon>
        <taxon>Actinomycetota</taxon>
        <taxon>Actinomycetes</taxon>
        <taxon>Micromonosporales</taxon>
        <taxon>Micromonosporaceae</taxon>
        <taxon>Actinoplanes</taxon>
    </lineage>
</organism>
<evidence type="ECO:0000313" key="3">
    <source>
        <dbReference type="EMBL" id="MBG0567191.1"/>
    </source>
</evidence>
<feature type="compositionally biased region" description="Basic residues" evidence="1">
    <location>
        <begin position="152"/>
        <end position="163"/>
    </location>
</feature>
<keyword evidence="2" id="KW-0812">Transmembrane</keyword>
<comment type="caution">
    <text evidence="3">The sequence shown here is derived from an EMBL/GenBank/DDBJ whole genome shotgun (WGS) entry which is preliminary data.</text>
</comment>
<protein>
    <recommendedName>
        <fullName evidence="5">DUF3592 domain-containing protein</fullName>
    </recommendedName>
</protein>
<reference evidence="3" key="1">
    <citation type="submission" date="2020-11" db="EMBL/GenBank/DDBJ databases">
        <title>Isolation and identification of active actinomycetes.</title>
        <authorList>
            <person name="Sun X."/>
        </authorList>
    </citation>
    <scope>NUCLEOTIDE SEQUENCE</scope>
    <source>
        <strain evidence="3">NEAU-A11</strain>
    </source>
</reference>
<evidence type="ECO:0000313" key="4">
    <source>
        <dbReference type="Proteomes" id="UP000598146"/>
    </source>
</evidence>
<feature type="region of interest" description="Disordered" evidence="1">
    <location>
        <begin position="140"/>
        <end position="172"/>
    </location>
</feature>
<sequence length="172" mass="19653">MDFREMCAHLALIFVACGFAGSVLVDAGRAVVYRNTWFEGVATVEQVNVSDAGRTYRLSFPWKGEMRQAWTERDAGDPQPGDRIQVYINEDDLTSVAMEGWAWDNRFQYLARLAAAGLVSLGVALRVRYLWRKPEPPRRILRPRGNPGLRRPPARKRRRRSTIRRGSGPSHR</sequence>
<dbReference type="RefSeq" id="WP_196418958.1">
    <property type="nucleotide sequence ID" value="NZ_JADQTO010000025.1"/>
</dbReference>
<evidence type="ECO:0000256" key="2">
    <source>
        <dbReference type="SAM" id="Phobius"/>
    </source>
</evidence>
<dbReference type="EMBL" id="JADQTO010000025">
    <property type="protein sequence ID" value="MBG0567191.1"/>
    <property type="molecule type" value="Genomic_DNA"/>
</dbReference>
<feature type="transmembrane region" description="Helical" evidence="2">
    <location>
        <begin position="109"/>
        <end position="131"/>
    </location>
</feature>
<evidence type="ECO:0008006" key="5">
    <source>
        <dbReference type="Google" id="ProtNLM"/>
    </source>
</evidence>
<dbReference type="Proteomes" id="UP000598146">
    <property type="component" value="Unassembled WGS sequence"/>
</dbReference>
<proteinExistence type="predicted"/>
<keyword evidence="2" id="KW-0472">Membrane</keyword>
<keyword evidence="2" id="KW-1133">Transmembrane helix</keyword>
<evidence type="ECO:0000256" key="1">
    <source>
        <dbReference type="SAM" id="MobiDB-lite"/>
    </source>
</evidence>
<name>A0A931CIS9_9ACTN</name>
<gene>
    <name evidence="3" type="ORF">I4J89_37665</name>
</gene>
<accession>A0A931CIS9</accession>
<dbReference type="AlphaFoldDB" id="A0A931CIS9"/>
<dbReference type="PROSITE" id="PS51257">
    <property type="entry name" value="PROKAR_LIPOPROTEIN"/>
    <property type="match status" value="1"/>
</dbReference>